<evidence type="ECO:0000256" key="2">
    <source>
        <dbReference type="SAM" id="SignalP"/>
    </source>
</evidence>
<sequence>MDLTCKLMFILSYISILVTTQVQSKINLKSSPSTSIAFGQRIGASISSYSLPIFNLGSSPSNMQADCSGDALFGMYADLTSGCSSYHVCHGGRKDTFTCPEGTLFSQELMTCDYWYRVSCGSSNGEGFNYSPVQPPQQPQPQPPQTYYPSWSPASEVPSPGTYNPTASGSIPVFPQFPFSPPSPPSPPPAETYPSLTPPVSPERERPETEEEPRTIKPPTGFNPFEPSSSGPTLPIPVNPSLSPQYPQYPQSPQTPQYPVNRQYPQYPQYPSSFPQSPASPSDSSPPAGQQPPYLFNDWNQDEPEWTYAWMKKLDSSSDKKVPNGDVNNVNNKDDVPLTGQPFDFTLVNDKLGGPSAIKERSDSPNPWLFPSNKLYKKA</sequence>
<gene>
    <name evidence="4" type="primary">107364850</name>
</gene>
<evidence type="ECO:0000256" key="1">
    <source>
        <dbReference type="SAM" id="MobiDB-lite"/>
    </source>
</evidence>
<dbReference type="HOGENOM" id="CLU_730214_0_0_1"/>
<dbReference type="SMART" id="SM00494">
    <property type="entry name" value="ChtBD2"/>
    <property type="match status" value="1"/>
</dbReference>
<feature type="signal peptide" evidence="2">
    <location>
        <begin position="1"/>
        <end position="24"/>
    </location>
</feature>
<dbReference type="AlphaFoldDB" id="T1KJS7"/>
<dbReference type="InterPro" id="IPR036508">
    <property type="entry name" value="Chitin-bd_dom_sf"/>
</dbReference>
<feature type="region of interest" description="Disordered" evidence="1">
    <location>
        <begin position="129"/>
        <end position="300"/>
    </location>
</feature>
<dbReference type="GO" id="GO:0005576">
    <property type="term" value="C:extracellular region"/>
    <property type="evidence" value="ECO:0007669"/>
    <property type="project" value="InterPro"/>
</dbReference>
<feature type="chain" id="PRO_5004591680" description="Chitin-binding type-2 domain-containing protein" evidence="2">
    <location>
        <begin position="25"/>
        <end position="379"/>
    </location>
</feature>
<protein>
    <recommendedName>
        <fullName evidence="3">Chitin-binding type-2 domain-containing protein</fullName>
    </recommendedName>
</protein>
<feature type="region of interest" description="Disordered" evidence="1">
    <location>
        <begin position="356"/>
        <end position="379"/>
    </location>
</feature>
<dbReference type="EnsemblMetazoa" id="tetur13g01020.1">
    <property type="protein sequence ID" value="tetur13g01020.1"/>
    <property type="gene ID" value="tetur13g01020"/>
</dbReference>
<reference evidence="5" key="1">
    <citation type="submission" date="2011-08" db="EMBL/GenBank/DDBJ databases">
        <authorList>
            <person name="Rombauts S."/>
        </authorList>
    </citation>
    <scope>NUCLEOTIDE SEQUENCE</scope>
    <source>
        <strain evidence="5">London</strain>
    </source>
</reference>
<dbReference type="KEGG" id="tut:107364850"/>
<name>T1KJS7_TETUR</name>
<dbReference type="PROSITE" id="PS50940">
    <property type="entry name" value="CHIT_BIND_II"/>
    <property type="match status" value="1"/>
</dbReference>
<accession>T1KJS7</accession>
<dbReference type="PRINTS" id="PR01217">
    <property type="entry name" value="PRICHEXTENSN"/>
</dbReference>
<dbReference type="OrthoDB" id="6364363at2759"/>
<evidence type="ECO:0000313" key="4">
    <source>
        <dbReference type="EnsemblMetazoa" id="tetur13g01020.1"/>
    </source>
</evidence>
<dbReference type="Proteomes" id="UP000015104">
    <property type="component" value="Unassembled WGS sequence"/>
</dbReference>
<feature type="compositionally biased region" description="Pro residues" evidence="1">
    <location>
        <begin position="133"/>
        <end position="146"/>
    </location>
</feature>
<feature type="compositionally biased region" description="Low complexity" evidence="1">
    <location>
        <begin position="240"/>
        <end position="293"/>
    </location>
</feature>
<organism evidence="4 5">
    <name type="scientific">Tetranychus urticae</name>
    <name type="common">Two-spotted spider mite</name>
    <dbReference type="NCBI Taxonomy" id="32264"/>
    <lineage>
        <taxon>Eukaryota</taxon>
        <taxon>Metazoa</taxon>
        <taxon>Ecdysozoa</taxon>
        <taxon>Arthropoda</taxon>
        <taxon>Chelicerata</taxon>
        <taxon>Arachnida</taxon>
        <taxon>Acari</taxon>
        <taxon>Acariformes</taxon>
        <taxon>Trombidiformes</taxon>
        <taxon>Prostigmata</taxon>
        <taxon>Eleutherengona</taxon>
        <taxon>Raphignathae</taxon>
        <taxon>Tetranychoidea</taxon>
        <taxon>Tetranychidae</taxon>
        <taxon>Tetranychus</taxon>
    </lineage>
</organism>
<proteinExistence type="predicted"/>
<keyword evidence="5" id="KW-1185">Reference proteome</keyword>
<dbReference type="Gene3D" id="2.170.140.10">
    <property type="entry name" value="Chitin binding domain"/>
    <property type="match status" value="1"/>
</dbReference>
<dbReference type="OMA" id="WNQDEPE"/>
<evidence type="ECO:0000313" key="5">
    <source>
        <dbReference type="Proteomes" id="UP000015104"/>
    </source>
</evidence>
<feature type="compositionally biased region" description="Pro residues" evidence="1">
    <location>
        <begin position="178"/>
        <end position="201"/>
    </location>
</feature>
<feature type="compositionally biased region" description="Basic and acidic residues" evidence="1">
    <location>
        <begin position="202"/>
        <end position="215"/>
    </location>
</feature>
<reference evidence="4" key="2">
    <citation type="submission" date="2015-06" db="UniProtKB">
        <authorList>
            <consortium name="EnsemblMetazoa"/>
        </authorList>
    </citation>
    <scope>IDENTIFICATION</scope>
</reference>
<feature type="region of interest" description="Disordered" evidence="1">
    <location>
        <begin position="316"/>
        <end position="342"/>
    </location>
</feature>
<evidence type="ECO:0000259" key="3">
    <source>
        <dbReference type="PROSITE" id="PS50940"/>
    </source>
</evidence>
<dbReference type="InterPro" id="IPR002557">
    <property type="entry name" value="Chitin-bd_dom"/>
</dbReference>
<dbReference type="EMBL" id="CAEY01000164">
    <property type="status" value="NOT_ANNOTATED_CDS"/>
    <property type="molecule type" value="Genomic_DNA"/>
</dbReference>
<dbReference type="SUPFAM" id="SSF57625">
    <property type="entry name" value="Invertebrate chitin-binding proteins"/>
    <property type="match status" value="1"/>
</dbReference>
<feature type="domain" description="Chitin-binding type-2" evidence="3">
    <location>
        <begin position="64"/>
        <end position="122"/>
    </location>
</feature>
<dbReference type="Pfam" id="PF01607">
    <property type="entry name" value="CBM_14"/>
    <property type="match status" value="1"/>
</dbReference>
<dbReference type="GO" id="GO:0008061">
    <property type="term" value="F:chitin binding"/>
    <property type="evidence" value="ECO:0007669"/>
    <property type="project" value="InterPro"/>
</dbReference>
<dbReference type="STRING" id="32264.T1KJS7"/>
<keyword evidence="2" id="KW-0732">Signal</keyword>